<name>A0A644WDW4_9ZZZZ</name>
<dbReference type="AlphaFoldDB" id="A0A644WDW4"/>
<proteinExistence type="predicted"/>
<sequence>MFKFIKSYLLNLAEENIEAFKSGELDSSNIKPTKAFNQNFDYK</sequence>
<gene>
    <name evidence="1" type="ORF">SDC9_48009</name>
</gene>
<evidence type="ECO:0000313" key="1">
    <source>
        <dbReference type="EMBL" id="MPM01769.1"/>
    </source>
</evidence>
<reference evidence="1" key="1">
    <citation type="submission" date="2019-08" db="EMBL/GenBank/DDBJ databases">
        <authorList>
            <person name="Kucharzyk K."/>
            <person name="Murdoch R.W."/>
            <person name="Higgins S."/>
            <person name="Loffler F."/>
        </authorList>
    </citation>
    <scope>NUCLEOTIDE SEQUENCE</scope>
</reference>
<accession>A0A644WDW4</accession>
<dbReference type="EMBL" id="VSSQ01000821">
    <property type="protein sequence ID" value="MPM01769.1"/>
    <property type="molecule type" value="Genomic_DNA"/>
</dbReference>
<protein>
    <submittedName>
        <fullName evidence="1">Uncharacterized protein</fullName>
    </submittedName>
</protein>
<organism evidence="1">
    <name type="scientific">bioreactor metagenome</name>
    <dbReference type="NCBI Taxonomy" id="1076179"/>
    <lineage>
        <taxon>unclassified sequences</taxon>
        <taxon>metagenomes</taxon>
        <taxon>ecological metagenomes</taxon>
    </lineage>
</organism>
<comment type="caution">
    <text evidence="1">The sequence shown here is derived from an EMBL/GenBank/DDBJ whole genome shotgun (WGS) entry which is preliminary data.</text>
</comment>